<proteinExistence type="inferred from homology"/>
<evidence type="ECO:0000313" key="6">
    <source>
        <dbReference type="Proteomes" id="UP000823674"/>
    </source>
</evidence>
<dbReference type="InterPro" id="IPR033140">
    <property type="entry name" value="Lipase_GDXG_put_SER_AS"/>
</dbReference>
<comment type="similarity">
    <text evidence="1">Belongs to the 'GDXG' lipolytic enzyme family.</text>
</comment>
<dbReference type="PROSITE" id="PS01174">
    <property type="entry name" value="LIPASE_GDXG_SER"/>
    <property type="match status" value="1"/>
</dbReference>
<name>A0ABQ7LLU7_BRACM</name>
<feature type="region of interest" description="Disordered" evidence="3">
    <location>
        <begin position="242"/>
        <end position="264"/>
    </location>
</feature>
<evidence type="ECO:0000256" key="2">
    <source>
        <dbReference type="PROSITE-ProRule" id="PRU10038"/>
    </source>
</evidence>
<dbReference type="EMBL" id="JADBGQ010000008">
    <property type="protein sequence ID" value="KAG5386960.1"/>
    <property type="molecule type" value="Genomic_DNA"/>
</dbReference>
<dbReference type="PANTHER" id="PTHR23024:SF556">
    <property type="entry name" value="ALPHA_BETA HYDROLASE FOLD-3 DOMAIN-CONTAINING PROTEIN"/>
    <property type="match status" value="1"/>
</dbReference>
<evidence type="ECO:0000313" key="5">
    <source>
        <dbReference type="EMBL" id="KAG5386960.1"/>
    </source>
</evidence>
<comment type="caution">
    <text evidence="5">The sequence shown here is derived from an EMBL/GenBank/DDBJ whole genome shotgun (WGS) entry which is preliminary data.</text>
</comment>
<dbReference type="Proteomes" id="UP000823674">
    <property type="component" value="Chromosome A09"/>
</dbReference>
<dbReference type="SMART" id="SM00979">
    <property type="entry name" value="TIFY"/>
    <property type="match status" value="1"/>
</dbReference>
<evidence type="ECO:0000256" key="3">
    <source>
        <dbReference type="SAM" id="MobiDB-lite"/>
    </source>
</evidence>
<dbReference type="Pfam" id="PF07859">
    <property type="entry name" value="Abhydrolase_3"/>
    <property type="match status" value="1"/>
</dbReference>
<feature type="compositionally biased region" description="Polar residues" evidence="3">
    <location>
        <begin position="255"/>
        <end position="264"/>
    </location>
</feature>
<evidence type="ECO:0000256" key="1">
    <source>
        <dbReference type="ARBA" id="ARBA00010515"/>
    </source>
</evidence>
<dbReference type="Gene3D" id="3.40.50.1820">
    <property type="entry name" value="alpha/beta hydrolase"/>
    <property type="match status" value="1"/>
</dbReference>
<dbReference type="Pfam" id="PF06200">
    <property type="entry name" value="tify"/>
    <property type="match status" value="1"/>
</dbReference>
<evidence type="ECO:0000259" key="4">
    <source>
        <dbReference type="PROSITE" id="PS51320"/>
    </source>
</evidence>
<dbReference type="InterPro" id="IPR013094">
    <property type="entry name" value="AB_hydrolase_3"/>
</dbReference>
<dbReference type="InterPro" id="IPR029058">
    <property type="entry name" value="AB_hydrolase_fold"/>
</dbReference>
<gene>
    <name evidence="5" type="primary">A09p073120.1_BraROA</name>
    <name evidence="5" type="ORF">IGI04_038430</name>
</gene>
<accession>A0ABQ7LLU7</accession>
<dbReference type="PANTHER" id="PTHR23024">
    <property type="entry name" value="ARYLACETAMIDE DEACETYLASE"/>
    <property type="match status" value="1"/>
</dbReference>
<feature type="active site" evidence="2">
    <location>
        <position position="417"/>
    </location>
</feature>
<sequence length="559" mass="61763">MSSPMESSDFAATRRFSRKPSFSQTCSRLSQYLKENGSFGDLSLGMACKPEVNGISRQPTTTMSLFPCEASNMEPIGQDVKPKNLFPRQPSFSSSSSSLPKEDILKMTQATSSTRSVKPEPQTAPLTIFYGGQVIVFNDFSAEKAKEVMDLASKGTANTFTGFTSNVNNNIQSVYTTNLANNQTEMRSNIAPIPNQLPHLMKITTQNPVQSSSTAMACELPIARRASLHRFLAKRKDRVTSKAPYQLNDPAKASSKPQTGDNTTSWLVYKNGRIERLVPEAFVPPSLIPENAVVSKDDVYSPEKNLSLRIYFPHQTVAGEENKKKLPLLVYFHGGGFIMGTAFSPVYHTFLTSVVSAADCIAVSVDYRRAPEHPIPIAYEDSWDAMEWIFRHISESGSEDWLNENTDFGRVFIAGDSAGANIAHHMGIRAGKERGEFKISGMTLFHPFFLSRVGAVGYFEGLWDIASPTSDKGVVDPWINVVGSDLSGLGCGRVLVMVAGKDILAREGVVYAEELKKSGWEGKVEVMETKGEDHVFHLRNPNSDRARLVVQRFVEFLKR</sequence>
<organism evidence="5 6">
    <name type="scientific">Brassica rapa subsp. trilocularis</name>
    <dbReference type="NCBI Taxonomy" id="1813537"/>
    <lineage>
        <taxon>Eukaryota</taxon>
        <taxon>Viridiplantae</taxon>
        <taxon>Streptophyta</taxon>
        <taxon>Embryophyta</taxon>
        <taxon>Tracheophyta</taxon>
        <taxon>Spermatophyta</taxon>
        <taxon>Magnoliopsida</taxon>
        <taxon>eudicotyledons</taxon>
        <taxon>Gunneridae</taxon>
        <taxon>Pentapetalae</taxon>
        <taxon>rosids</taxon>
        <taxon>malvids</taxon>
        <taxon>Brassicales</taxon>
        <taxon>Brassicaceae</taxon>
        <taxon>Brassiceae</taxon>
        <taxon>Brassica</taxon>
    </lineage>
</organism>
<dbReference type="InterPro" id="IPR050466">
    <property type="entry name" value="Carboxylest/Gibb_receptor"/>
</dbReference>
<dbReference type="Pfam" id="PF09425">
    <property type="entry name" value="Jas_motif"/>
    <property type="match status" value="1"/>
</dbReference>
<dbReference type="InterPro" id="IPR010399">
    <property type="entry name" value="Tify_dom"/>
</dbReference>
<protein>
    <recommendedName>
        <fullName evidence="4">Tify domain-containing protein</fullName>
    </recommendedName>
</protein>
<feature type="domain" description="Tify" evidence="4">
    <location>
        <begin position="119"/>
        <end position="154"/>
    </location>
</feature>
<dbReference type="PROSITE" id="PS51320">
    <property type="entry name" value="TIFY"/>
    <property type="match status" value="1"/>
</dbReference>
<dbReference type="SUPFAM" id="SSF53474">
    <property type="entry name" value="alpha/beta-Hydrolases"/>
    <property type="match status" value="1"/>
</dbReference>
<reference evidence="5 6" key="1">
    <citation type="submission" date="2021-03" db="EMBL/GenBank/DDBJ databases">
        <authorList>
            <person name="King G.J."/>
            <person name="Bancroft I."/>
            <person name="Baten A."/>
            <person name="Bloomfield J."/>
            <person name="Borpatragohain P."/>
            <person name="He Z."/>
            <person name="Irish N."/>
            <person name="Irwin J."/>
            <person name="Liu K."/>
            <person name="Mauleon R.P."/>
            <person name="Moore J."/>
            <person name="Morris R."/>
            <person name="Ostergaard L."/>
            <person name="Wang B."/>
            <person name="Wells R."/>
        </authorList>
    </citation>
    <scope>NUCLEOTIDE SEQUENCE [LARGE SCALE GENOMIC DNA]</scope>
    <source>
        <strain evidence="5">R-o-18</strain>
        <tissue evidence="5">Leaf</tissue>
    </source>
</reference>
<dbReference type="InterPro" id="IPR018467">
    <property type="entry name" value="CCT_CS"/>
</dbReference>
<keyword evidence="6" id="KW-1185">Reference proteome</keyword>